<dbReference type="OrthoDB" id="439808at2759"/>
<evidence type="ECO:0000313" key="6">
    <source>
        <dbReference type="Proteomes" id="UP000308267"/>
    </source>
</evidence>
<keyword evidence="1 2" id="KW-0694">RNA-binding</keyword>
<evidence type="ECO:0000259" key="4">
    <source>
        <dbReference type="PROSITE" id="PS50102"/>
    </source>
</evidence>
<reference evidence="5 6" key="1">
    <citation type="journal article" date="2019" name="BMC Genomics">
        <title>New insights from Opisthorchis felineus genome: update on genomics of the epidemiologically important liver flukes.</title>
        <authorList>
            <person name="Ershov N.I."/>
            <person name="Mordvinov V.A."/>
            <person name="Prokhortchouk E.B."/>
            <person name="Pakharukova M.Y."/>
            <person name="Gunbin K.V."/>
            <person name="Ustyantsev K."/>
            <person name="Genaev M.A."/>
            <person name="Blinov A.G."/>
            <person name="Mazur A."/>
            <person name="Boulygina E."/>
            <person name="Tsygankova S."/>
            <person name="Khrameeva E."/>
            <person name="Chekanov N."/>
            <person name="Fan G."/>
            <person name="Xiao A."/>
            <person name="Zhang H."/>
            <person name="Xu X."/>
            <person name="Yang H."/>
            <person name="Solovyev V."/>
            <person name="Lee S.M."/>
            <person name="Liu X."/>
            <person name="Afonnikov D.A."/>
            <person name="Skryabin K.G."/>
        </authorList>
    </citation>
    <scope>NUCLEOTIDE SEQUENCE [LARGE SCALE GENOMIC DNA]</scope>
    <source>
        <strain evidence="5">AK-0245</strain>
        <tissue evidence="5">Whole organism</tissue>
    </source>
</reference>
<evidence type="ECO:0000256" key="3">
    <source>
        <dbReference type="SAM" id="MobiDB-lite"/>
    </source>
</evidence>
<organism evidence="5 6">
    <name type="scientific">Opisthorchis felineus</name>
    <dbReference type="NCBI Taxonomy" id="147828"/>
    <lineage>
        <taxon>Eukaryota</taxon>
        <taxon>Metazoa</taxon>
        <taxon>Spiralia</taxon>
        <taxon>Lophotrochozoa</taxon>
        <taxon>Platyhelminthes</taxon>
        <taxon>Trematoda</taxon>
        <taxon>Digenea</taxon>
        <taxon>Opisthorchiida</taxon>
        <taxon>Opisthorchiata</taxon>
        <taxon>Opisthorchiidae</taxon>
        <taxon>Opisthorchis</taxon>
    </lineage>
</organism>
<evidence type="ECO:0000313" key="5">
    <source>
        <dbReference type="EMBL" id="TGZ56460.1"/>
    </source>
</evidence>
<dbReference type="PROSITE" id="PS50102">
    <property type="entry name" value="RRM"/>
    <property type="match status" value="2"/>
</dbReference>
<dbReference type="InterPro" id="IPR050502">
    <property type="entry name" value="Euk_RNA-bind_prot"/>
</dbReference>
<feature type="region of interest" description="Disordered" evidence="3">
    <location>
        <begin position="103"/>
        <end position="132"/>
    </location>
</feature>
<feature type="region of interest" description="Disordered" evidence="3">
    <location>
        <begin position="320"/>
        <end position="350"/>
    </location>
</feature>
<dbReference type="PANTHER" id="PTHR48025:SF20">
    <property type="entry name" value="TIA1 CYTOTOXIC GRANULE ASSOCIATED RNA BINDING PROTEIN"/>
    <property type="match status" value="1"/>
</dbReference>
<dbReference type="AlphaFoldDB" id="A0A4S2L1S0"/>
<gene>
    <name evidence="5" type="ORF">CRM22_010145</name>
</gene>
<keyword evidence="6" id="KW-1185">Reference proteome</keyword>
<accession>A0A4S2L1S0</accession>
<dbReference type="SUPFAM" id="SSF54928">
    <property type="entry name" value="RNA-binding domain, RBD"/>
    <property type="match status" value="2"/>
</dbReference>
<dbReference type="InterPro" id="IPR000504">
    <property type="entry name" value="RRM_dom"/>
</dbReference>
<name>A0A4S2L1S0_OPIFE</name>
<evidence type="ECO:0000256" key="1">
    <source>
        <dbReference type="ARBA" id="ARBA00022884"/>
    </source>
</evidence>
<feature type="domain" description="RRM" evidence="4">
    <location>
        <begin position="244"/>
        <end position="316"/>
    </location>
</feature>
<dbReference type="InterPro" id="IPR012677">
    <property type="entry name" value="Nucleotide-bd_a/b_plait_sf"/>
</dbReference>
<dbReference type="CDD" id="cd12354">
    <property type="entry name" value="RRM3_TIA1_like"/>
    <property type="match status" value="1"/>
</dbReference>
<comment type="caution">
    <text evidence="5">The sequence shown here is derived from an EMBL/GenBank/DDBJ whole genome shotgun (WGS) entry which is preliminary data.</text>
</comment>
<evidence type="ECO:0000256" key="2">
    <source>
        <dbReference type="PROSITE-ProRule" id="PRU00176"/>
    </source>
</evidence>
<protein>
    <recommendedName>
        <fullName evidence="4">RRM domain-containing protein</fullName>
    </recommendedName>
</protein>
<feature type="domain" description="RRM" evidence="4">
    <location>
        <begin position="139"/>
        <end position="217"/>
    </location>
</feature>
<dbReference type="InterPro" id="IPR035979">
    <property type="entry name" value="RBD_domain_sf"/>
</dbReference>
<dbReference type="Proteomes" id="UP000308267">
    <property type="component" value="Unassembled WGS sequence"/>
</dbReference>
<sequence>MVHVLQGNPQSPSLLSTKAVCQFTDLNSTLAVSGLLPGQQPFNTPQNQAMLNSCFLNFLPTLTDSLLSHDAWLAGVTFTNQCKPNFSPVFPITNVNTNLQESTIRQTGTRHTPSSISQTTLSDDKPSSANQELSNDDSFHIFVGDLAPDIEGDVLLAAFNTFGNVTECKIIKDMHTQKPKGYGFVAYKSREEAERAIQVMNGQVLGSRAIRTNWAVRRDPADQAKDHRPLNYVEVFNASSASNTTIYVGGITSGLTELLLQNAFQEFGEIKEIRIFKEKGFSFIRFDSHAAATRAIVTMHGRLVGDQSCKCSWGKEPTYSSRMNNTSQHTSPALLDGNSQNSSIPQNCAPNKTMNDAHFSQLATNPPWSSCVSLNTEPSMANFTSASKLSYTSEAVNRMTNRPDLVYDLANSASLRTTSTLRPTTSPQLVAERYWPSNCYLNDADATLPNLLIDPNSPVSLTNGKSSLANPLIQTTLGLTDSNCQQPGPMSCEMTAPLLTDALPVTISTLPGMKSGLMTVRHLGDRPFFQPYITPCPVTPGFPLMSPAPLPRFGMSENPVHPAFPVAGFQQYGLTLRGQTILPVSLPTSDLLQTSTYGCGFLPSDNIPRTTFMPNLNGVSLLC</sequence>
<proteinExistence type="predicted"/>
<dbReference type="SMART" id="SM00360">
    <property type="entry name" value="RRM"/>
    <property type="match status" value="2"/>
</dbReference>
<dbReference type="STRING" id="147828.A0A4S2L1S0"/>
<dbReference type="GO" id="GO:0003723">
    <property type="term" value="F:RNA binding"/>
    <property type="evidence" value="ECO:0007669"/>
    <property type="project" value="UniProtKB-UniRule"/>
</dbReference>
<dbReference type="Pfam" id="PF00076">
    <property type="entry name" value="RRM_1"/>
    <property type="match status" value="2"/>
</dbReference>
<dbReference type="Gene3D" id="3.30.70.330">
    <property type="match status" value="2"/>
</dbReference>
<dbReference type="PANTHER" id="PTHR48025">
    <property type="entry name" value="OS02G0815200 PROTEIN"/>
    <property type="match status" value="1"/>
</dbReference>
<dbReference type="EMBL" id="SJOL01009658">
    <property type="protein sequence ID" value="TGZ56460.1"/>
    <property type="molecule type" value="Genomic_DNA"/>
</dbReference>